<comment type="caution">
    <text evidence="1">The sequence shown here is derived from an EMBL/GenBank/DDBJ whole genome shotgun (WGS) entry which is preliminary data.</text>
</comment>
<name>A0ACB9N3K9_9MYRT</name>
<keyword evidence="2" id="KW-1185">Reference proteome</keyword>
<proteinExistence type="predicted"/>
<evidence type="ECO:0000313" key="2">
    <source>
        <dbReference type="Proteomes" id="UP001057402"/>
    </source>
</evidence>
<dbReference type="Proteomes" id="UP001057402">
    <property type="component" value="Chromosome 8"/>
</dbReference>
<protein>
    <submittedName>
        <fullName evidence="1">Uncharacterized protein</fullName>
    </submittedName>
</protein>
<sequence length="406" mass="45881">MIRSIAERWRELSGRDNWKGLLNPLDLDLRRYIIHYGELAQATYDTFNSERASKYCGSSLFSRKNLFSRVGLTNSNPFQYRATKYIYATSQVRMPSCFIMKSLSREAWNKESNWIGYVAVATDEGKKVLGRRDIVVAWRGTIQMLEWANDFDFPLVSATQILGEGTNAMVHRGWLSMYTSDDKHSQFNKTSARDQVTKEVKRLIQKYKNEELSITCTGHSLGAALATLSSTDLAANHTSADESPAARSIPVTAFVYASPHVGDLNFTRTVHNLLDLHILRIRNFPDLIPTYPLIGYSDVGEELMIDTRLSGYLKRPGDIDSWHRLEGYLHGVAGTQGDGGGFKLALKRDPALVNKVGEVLRNKYRVPAAWWCLKNRGMVQLKDGSWTLDDHELDDPNDSDDDHPSP</sequence>
<accession>A0ACB9N3K9</accession>
<dbReference type="EMBL" id="CM042887">
    <property type="protein sequence ID" value="KAI4331094.1"/>
    <property type="molecule type" value="Genomic_DNA"/>
</dbReference>
<reference evidence="2" key="1">
    <citation type="journal article" date="2023" name="Front. Plant Sci.">
        <title>Chromosomal-level genome assembly of Melastoma candidum provides insights into trichome evolution.</title>
        <authorList>
            <person name="Zhong Y."/>
            <person name="Wu W."/>
            <person name="Sun C."/>
            <person name="Zou P."/>
            <person name="Liu Y."/>
            <person name="Dai S."/>
            <person name="Zhou R."/>
        </authorList>
    </citation>
    <scope>NUCLEOTIDE SEQUENCE [LARGE SCALE GENOMIC DNA]</scope>
</reference>
<organism evidence="1 2">
    <name type="scientific">Melastoma candidum</name>
    <dbReference type="NCBI Taxonomy" id="119954"/>
    <lineage>
        <taxon>Eukaryota</taxon>
        <taxon>Viridiplantae</taxon>
        <taxon>Streptophyta</taxon>
        <taxon>Embryophyta</taxon>
        <taxon>Tracheophyta</taxon>
        <taxon>Spermatophyta</taxon>
        <taxon>Magnoliopsida</taxon>
        <taxon>eudicotyledons</taxon>
        <taxon>Gunneridae</taxon>
        <taxon>Pentapetalae</taxon>
        <taxon>rosids</taxon>
        <taxon>malvids</taxon>
        <taxon>Myrtales</taxon>
        <taxon>Melastomataceae</taxon>
        <taxon>Melastomatoideae</taxon>
        <taxon>Melastomateae</taxon>
        <taxon>Melastoma</taxon>
    </lineage>
</organism>
<evidence type="ECO:0000313" key="1">
    <source>
        <dbReference type="EMBL" id="KAI4331094.1"/>
    </source>
</evidence>
<gene>
    <name evidence="1" type="ORF">MLD38_029317</name>
</gene>